<dbReference type="Pfam" id="PF06612">
    <property type="entry name" value="DUF1146"/>
    <property type="match status" value="1"/>
</dbReference>
<gene>
    <name evidence="2" type="ORF">L2716_14185</name>
</gene>
<sequence length="78" mass="8988">MQPFGQQSLLSIIINLVFLAVSWWAIQGLNFEKFIKSGKVVQARLLMILLTIAIASLVSTFFLNYLSWSLQLKYLFYV</sequence>
<comment type="caution">
    <text evidence="2">The sequence shown here is derived from an EMBL/GenBank/DDBJ whole genome shotgun (WGS) entry which is preliminary data.</text>
</comment>
<keyword evidence="1" id="KW-0812">Transmembrane</keyword>
<keyword evidence="1" id="KW-1133">Transmembrane helix</keyword>
<evidence type="ECO:0000256" key="1">
    <source>
        <dbReference type="SAM" id="Phobius"/>
    </source>
</evidence>
<dbReference type="RefSeq" id="WP_236337263.1">
    <property type="nucleotide sequence ID" value="NZ_JAKIJS010000001.1"/>
</dbReference>
<keyword evidence="3" id="KW-1185">Reference proteome</keyword>
<dbReference type="EMBL" id="JAKIJS010000001">
    <property type="protein sequence ID" value="MCF6138883.1"/>
    <property type="molecule type" value="Genomic_DNA"/>
</dbReference>
<reference evidence="2 3" key="1">
    <citation type="submission" date="2022-01" db="EMBL/GenBank/DDBJ databases">
        <title>Alkalihalobacillus sp. EGI L200015, a novel bacterium isolated from a salt lake sediment.</title>
        <authorList>
            <person name="Gao L."/>
            <person name="Fang B.-Z."/>
            <person name="Li W.-J."/>
        </authorList>
    </citation>
    <scope>NUCLEOTIDE SEQUENCE [LARGE SCALE GENOMIC DNA]</scope>
    <source>
        <strain evidence="2 3">KCTC 12718</strain>
    </source>
</reference>
<dbReference type="NCBIfam" id="TIGR02327">
    <property type="entry name" value="int_mem_ywzB"/>
    <property type="match status" value="1"/>
</dbReference>
<evidence type="ECO:0000313" key="2">
    <source>
        <dbReference type="EMBL" id="MCF6138883.1"/>
    </source>
</evidence>
<keyword evidence="1" id="KW-0472">Membrane</keyword>
<proteinExistence type="predicted"/>
<evidence type="ECO:0000313" key="3">
    <source>
        <dbReference type="Proteomes" id="UP001649381"/>
    </source>
</evidence>
<accession>A0ABS9H1L7</accession>
<dbReference type="InterPro" id="IPR009526">
    <property type="entry name" value="DUF1146"/>
</dbReference>
<name>A0ABS9H1L7_9BACL</name>
<organism evidence="2 3">
    <name type="scientific">Pseudalkalibacillus berkeleyi</name>
    <dbReference type="NCBI Taxonomy" id="1069813"/>
    <lineage>
        <taxon>Bacteria</taxon>
        <taxon>Bacillati</taxon>
        <taxon>Bacillota</taxon>
        <taxon>Bacilli</taxon>
        <taxon>Bacillales</taxon>
        <taxon>Fictibacillaceae</taxon>
        <taxon>Pseudalkalibacillus</taxon>
    </lineage>
</organism>
<protein>
    <submittedName>
        <fullName evidence="2">DUF1146 family protein</fullName>
    </submittedName>
</protein>
<dbReference type="Proteomes" id="UP001649381">
    <property type="component" value="Unassembled WGS sequence"/>
</dbReference>
<feature type="transmembrane region" description="Helical" evidence="1">
    <location>
        <begin position="46"/>
        <end position="68"/>
    </location>
</feature>
<feature type="transmembrane region" description="Helical" evidence="1">
    <location>
        <begin position="6"/>
        <end position="26"/>
    </location>
</feature>